<evidence type="ECO:0008006" key="5">
    <source>
        <dbReference type="Google" id="ProtNLM"/>
    </source>
</evidence>
<evidence type="ECO:0000256" key="1">
    <source>
        <dbReference type="SAM" id="Phobius"/>
    </source>
</evidence>
<proteinExistence type="predicted"/>
<feature type="transmembrane region" description="Helical" evidence="1">
    <location>
        <begin position="165"/>
        <end position="191"/>
    </location>
</feature>
<keyword evidence="1" id="KW-1133">Transmembrane helix</keyword>
<keyword evidence="1" id="KW-0472">Membrane</keyword>
<organism evidence="3 4">
    <name type="scientific">Brassicogethes aeneus</name>
    <name type="common">Rape pollen beetle</name>
    <name type="synonym">Meligethes aeneus</name>
    <dbReference type="NCBI Taxonomy" id="1431903"/>
    <lineage>
        <taxon>Eukaryota</taxon>
        <taxon>Metazoa</taxon>
        <taxon>Ecdysozoa</taxon>
        <taxon>Arthropoda</taxon>
        <taxon>Hexapoda</taxon>
        <taxon>Insecta</taxon>
        <taxon>Pterygota</taxon>
        <taxon>Neoptera</taxon>
        <taxon>Endopterygota</taxon>
        <taxon>Coleoptera</taxon>
        <taxon>Polyphaga</taxon>
        <taxon>Cucujiformia</taxon>
        <taxon>Nitidulidae</taxon>
        <taxon>Meligethinae</taxon>
        <taxon>Brassicogethes</taxon>
    </lineage>
</organism>
<feature type="signal peptide" evidence="2">
    <location>
        <begin position="1"/>
        <end position="19"/>
    </location>
</feature>
<dbReference type="PANTHER" id="PTHR21879:SF27">
    <property type="entry name" value="OSIRIS 10A"/>
    <property type="match status" value="1"/>
</dbReference>
<dbReference type="Proteomes" id="UP001154078">
    <property type="component" value="Chromosome 4"/>
</dbReference>
<dbReference type="AlphaFoldDB" id="A0A9P0B276"/>
<evidence type="ECO:0000313" key="3">
    <source>
        <dbReference type="EMBL" id="CAH0555723.1"/>
    </source>
</evidence>
<accession>A0A9P0B276</accession>
<keyword evidence="2" id="KW-0732">Signal</keyword>
<gene>
    <name evidence="3" type="ORF">MELIAE_LOCUS7011</name>
</gene>
<name>A0A9P0B276_BRAAE</name>
<evidence type="ECO:0000313" key="4">
    <source>
        <dbReference type="Proteomes" id="UP001154078"/>
    </source>
</evidence>
<feature type="chain" id="PRO_5040310791" description="Osiris 10" evidence="2">
    <location>
        <begin position="20"/>
        <end position="309"/>
    </location>
</feature>
<keyword evidence="4" id="KW-1185">Reference proteome</keyword>
<dbReference type="InterPro" id="IPR012464">
    <property type="entry name" value="DUF1676"/>
</dbReference>
<feature type="transmembrane region" description="Helical" evidence="1">
    <location>
        <begin position="203"/>
        <end position="224"/>
    </location>
</feature>
<protein>
    <recommendedName>
        <fullName evidence="5">Osiris 10</fullName>
    </recommendedName>
</protein>
<keyword evidence="1" id="KW-0812">Transmembrane</keyword>
<dbReference type="EMBL" id="OV121135">
    <property type="protein sequence ID" value="CAH0555723.1"/>
    <property type="molecule type" value="Genomic_DNA"/>
</dbReference>
<dbReference type="Pfam" id="PF07898">
    <property type="entry name" value="DUF1676"/>
    <property type="match status" value="1"/>
</dbReference>
<dbReference type="OrthoDB" id="8197686at2759"/>
<reference evidence="3" key="1">
    <citation type="submission" date="2021-12" db="EMBL/GenBank/DDBJ databases">
        <authorList>
            <person name="King R."/>
        </authorList>
    </citation>
    <scope>NUCLEOTIDE SEQUENCE</scope>
</reference>
<dbReference type="PANTHER" id="PTHR21879">
    <property type="entry name" value="FI03362P-RELATED-RELATED"/>
    <property type="match status" value="1"/>
</dbReference>
<evidence type="ECO:0000256" key="2">
    <source>
        <dbReference type="SAM" id="SignalP"/>
    </source>
</evidence>
<sequence>MSIPTSLCVCLFLLVSVQCSLSPADSAGLGGTFRDCLVSQPQSLGQCMAVGAISRLQDLDANPEFDLVDGVTLVKDNTQEYREDYNFAGTDTSSFRSIMDTFNHVFSNRNTQFSMDFLYPGLGMQLAPSSTPGGVLEFVLDPQREAANAYSLKEAGTGTLLARQFVLPFILGLKFKVATILPILFGILALLAKKAIVISKLALVVSSAFGLGTLLFGGAGASAASHSGSGVSLGYQGQNHHHSQHFNPGFGGHKYHDEDINIQNIAYRGAVNTKDQFRYSDDVSEREEKSKGRNFAWSEDDKVKKVTAN</sequence>
<dbReference type="GO" id="GO:0016020">
    <property type="term" value="C:membrane"/>
    <property type="evidence" value="ECO:0007669"/>
    <property type="project" value="TreeGrafter"/>
</dbReference>